<accession>C9YA23</accession>
<gene>
    <name evidence="1" type="ORF">Csp_A09740</name>
</gene>
<reference evidence="1" key="1">
    <citation type="journal article" date="2010" name="Nature">
        <title>The dynamic genome of Hydra.</title>
        <authorList>
            <person name="Chapman J.A."/>
            <person name="Kirkness E.F."/>
            <person name="Simakov O."/>
            <person name="Hampson S.E."/>
            <person name="Mitros T."/>
            <person name="Weinmaier T."/>
            <person name="Rattei T."/>
            <person name="Balasubramanian P.G."/>
            <person name="Borman J."/>
            <person name="Busam D."/>
            <person name="Disbennett K."/>
            <person name="Pfannkoch C."/>
            <person name="Sumin N."/>
            <person name="Sutton G."/>
            <person name="Viswanathan L."/>
            <person name="Walenz B."/>
            <person name="Goodstein D.M."/>
            <person name="Hellsten U."/>
            <person name="Kawashima T."/>
            <person name="Prochnik S.E."/>
            <person name="Putnam N.H."/>
            <person name="Shu S."/>
            <person name="Blumberg B."/>
            <person name="Dana C.E."/>
            <person name="Gee L."/>
            <person name="Kibler D.F."/>
            <person name="Law L."/>
            <person name="Lindgens D."/>
            <person name="Martinez D.E."/>
            <person name="Peng J."/>
            <person name="Wigge P.A."/>
            <person name="Bertulat B."/>
            <person name="Guder C."/>
            <person name="Nakamura Y."/>
            <person name="Ozbek S."/>
            <person name="Watanabe H."/>
            <person name="Khalturin K."/>
            <person name="Hemmrich G."/>
            <person name="Franke A."/>
            <person name="Augustin R."/>
            <person name="Fraune S."/>
            <person name="Hayakawa E."/>
            <person name="Hayakawa S."/>
            <person name="Hirose M."/>
            <person name="Hwang J."/>
            <person name="Ikeo K."/>
            <person name="Nishimiya-Fujisawa C."/>
            <person name="Ogura A."/>
            <person name="Takahashi T."/>
            <person name="Steinmetz P.R."/>
            <person name="Zhang X."/>
            <person name="Aufschnaiter R."/>
            <person name="Eder M.K."/>
            <person name="Gorny A.K."/>
            <person name="Salvenmoser W."/>
            <person name="Heimberg A.M."/>
            <person name="Wheeler B.M."/>
            <person name="Peterson K.J."/>
            <person name="Boettger A."/>
            <person name="Tischler P."/>
            <person name="Wolf A."/>
            <person name="Gojobori T."/>
            <person name="Remington K.A."/>
            <person name="Strausberg R.L."/>
            <person name="Venter J."/>
            <person name="Technau U."/>
            <person name="Hobmayer B."/>
            <person name="Bosch T.C."/>
            <person name="Holstein T.W."/>
            <person name="Fujisawa T."/>
            <person name="Bode H.R."/>
            <person name="David C.N."/>
            <person name="Rokhsar D.S."/>
            <person name="Steele R.E."/>
        </authorList>
    </citation>
    <scope>NUCLEOTIDE SEQUENCE</scope>
</reference>
<evidence type="ECO:0000313" key="1">
    <source>
        <dbReference type="EMBL" id="CBA28961.1"/>
    </source>
</evidence>
<dbReference type="EMBL" id="FN543104">
    <property type="protein sequence ID" value="CBA28961.1"/>
    <property type="molecule type" value="Genomic_DNA"/>
</dbReference>
<organism evidence="1">
    <name type="scientific">Curvibacter symbiont subsp. Hydra magnipapillata</name>
    <dbReference type="NCBI Taxonomy" id="667019"/>
    <lineage>
        <taxon>Bacteria</taxon>
        <taxon>Pseudomonadati</taxon>
        <taxon>Pseudomonadota</taxon>
        <taxon>Betaproteobacteria</taxon>
        <taxon>Burkholderiales</taxon>
        <taxon>Comamonadaceae</taxon>
        <taxon>Curvibacter</taxon>
    </lineage>
</organism>
<sequence length="34" mass="3441">MAVAFGGGQFTQTGSLLVQGRLPGILQAGPAKRL</sequence>
<name>C9YA23_CURXX</name>
<proteinExistence type="predicted"/>
<protein>
    <submittedName>
        <fullName evidence="1">Uncharacterized protein</fullName>
    </submittedName>
</protein>
<dbReference type="AlphaFoldDB" id="C9YA23"/>